<organism evidence="2 3">
    <name type="scientific">Mycena chlorophos</name>
    <name type="common">Agaric fungus</name>
    <name type="synonym">Agaricus chlorophos</name>
    <dbReference type="NCBI Taxonomy" id="658473"/>
    <lineage>
        <taxon>Eukaryota</taxon>
        <taxon>Fungi</taxon>
        <taxon>Dikarya</taxon>
        <taxon>Basidiomycota</taxon>
        <taxon>Agaricomycotina</taxon>
        <taxon>Agaricomycetes</taxon>
        <taxon>Agaricomycetidae</taxon>
        <taxon>Agaricales</taxon>
        <taxon>Marasmiineae</taxon>
        <taxon>Mycenaceae</taxon>
        <taxon>Mycena</taxon>
    </lineage>
</organism>
<dbReference type="SUPFAM" id="SSF50630">
    <property type="entry name" value="Acid proteases"/>
    <property type="match status" value="1"/>
</dbReference>
<feature type="compositionally biased region" description="Pro residues" evidence="1">
    <location>
        <begin position="96"/>
        <end position="107"/>
    </location>
</feature>
<proteinExistence type="predicted"/>
<feature type="compositionally biased region" description="Low complexity" evidence="1">
    <location>
        <begin position="108"/>
        <end position="120"/>
    </location>
</feature>
<feature type="compositionally biased region" description="Polar residues" evidence="1">
    <location>
        <begin position="57"/>
        <end position="71"/>
    </location>
</feature>
<dbReference type="EMBL" id="DF841883">
    <property type="protein sequence ID" value="GAT45889.1"/>
    <property type="molecule type" value="Genomic_DNA"/>
</dbReference>
<name>A0ABQ0L403_MYCCL</name>
<evidence type="ECO:0008006" key="4">
    <source>
        <dbReference type="Google" id="ProtNLM"/>
    </source>
</evidence>
<sequence>MATPQLVVDLITQSAPTPAPMFVLTDEQRAETLLAELNAVRTRMAARKALETPAVEPTTQPTSPKSDSHATSGPAAVPLPSNRLPSIVADPSDPKIAPPSVPLPPHPFAAARDAAYAPPADRNVGAAPKLNNRPPPPPVAKEGDARRVFNTALDAQFVITNRDLLSVAPEIRTLYRDAVTPRRGPIKEATQLYGASIDPDPLSTFAVEPLNELRSTTEREANIWDSLPTAVHTAAQAATPTVPTDGYIVPDPLSVLYAQGAITEGLVASADSKSIRSILPIVDNQQAVESIIDPGSQICAMSEAICHELALPYDPTVILQMQSANGAITPSLGLARNVPFKIGDMTLYLQVHIVRNPAYDILLGRPFDVLTQSVVRNYGNDDQTLTIRDPNTGKTATVPTIPRGSARGKSADFLLAKTSSSTR</sequence>
<dbReference type="CDD" id="cd00303">
    <property type="entry name" value="retropepsin_like"/>
    <property type="match status" value="1"/>
</dbReference>
<evidence type="ECO:0000256" key="1">
    <source>
        <dbReference type="SAM" id="MobiDB-lite"/>
    </source>
</evidence>
<dbReference type="Pfam" id="PF13650">
    <property type="entry name" value="Asp_protease_2"/>
    <property type="match status" value="1"/>
</dbReference>
<reference evidence="2" key="1">
    <citation type="submission" date="2014-09" db="EMBL/GenBank/DDBJ databases">
        <title>Genome sequence of the luminous mushroom Mycena chlorophos for searching fungal bioluminescence genes.</title>
        <authorList>
            <person name="Tanaka Y."/>
            <person name="Kasuga D."/>
            <person name="Oba Y."/>
            <person name="Hase S."/>
            <person name="Sato K."/>
            <person name="Oba Y."/>
            <person name="Sakakibara Y."/>
        </authorList>
    </citation>
    <scope>NUCLEOTIDE SEQUENCE</scope>
</reference>
<evidence type="ECO:0000313" key="3">
    <source>
        <dbReference type="Proteomes" id="UP000815677"/>
    </source>
</evidence>
<feature type="region of interest" description="Disordered" evidence="1">
    <location>
        <begin position="49"/>
        <end position="143"/>
    </location>
</feature>
<dbReference type="Proteomes" id="UP000815677">
    <property type="component" value="Unassembled WGS sequence"/>
</dbReference>
<dbReference type="Gene3D" id="2.40.70.10">
    <property type="entry name" value="Acid Proteases"/>
    <property type="match status" value="1"/>
</dbReference>
<dbReference type="InterPro" id="IPR021109">
    <property type="entry name" value="Peptidase_aspartic_dom_sf"/>
</dbReference>
<accession>A0ABQ0L403</accession>
<gene>
    <name evidence="2" type="ORF">MCHLO_03440</name>
</gene>
<evidence type="ECO:0000313" key="2">
    <source>
        <dbReference type="EMBL" id="GAT45889.1"/>
    </source>
</evidence>
<protein>
    <recommendedName>
        <fullName evidence="4">Aspartic peptidase DDI1-type domain-containing protein</fullName>
    </recommendedName>
</protein>
<keyword evidence="3" id="KW-1185">Reference proteome</keyword>